<reference evidence="2 3" key="1">
    <citation type="submission" date="2016-07" db="EMBL/GenBank/DDBJ databases">
        <title>Pervasive Adenine N6-methylation of Active Genes in Fungi.</title>
        <authorList>
            <consortium name="DOE Joint Genome Institute"/>
            <person name="Mondo S.J."/>
            <person name="Dannebaum R.O."/>
            <person name="Kuo R.C."/>
            <person name="Labutti K."/>
            <person name="Haridas S."/>
            <person name="Kuo A."/>
            <person name="Salamov A."/>
            <person name="Ahrendt S.R."/>
            <person name="Lipzen A."/>
            <person name="Sullivan W."/>
            <person name="Andreopoulos W.B."/>
            <person name="Clum A."/>
            <person name="Lindquist E."/>
            <person name="Daum C."/>
            <person name="Ramamoorthy G.K."/>
            <person name="Gryganskyi A."/>
            <person name="Culley D."/>
            <person name="Magnuson J.K."/>
            <person name="James T.Y."/>
            <person name="O'Malley M.A."/>
            <person name="Stajich J.E."/>
            <person name="Spatafora J.W."/>
            <person name="Visel A."/>
            <person name="Grigoriev I.V."/>
        </authorList>
    </citation>
    <scope>NUCLEOTIDE SEQUENCE [LARGE SCALE GENOMIC DNA]</scope>
    <source>
        <strain evidence="2 3">68-887.2</strain>
    </source>
</reference>
<accession>A0A1Y2BDL0</accession>
<keyword evidence="3" id="KW-1185">Reference proteome</keyword>
<evidence type="ECO:0000313" key="3">
    <source>
        <dbReference type="Proteomes" id="UP000193986"/>
    </source>
</evidence>
<dbReference type="PROSITE" id="PS51184">
    <property type="entry name" value="JMJC"/>
    <property type="match status" value="1"/>
</dbReference>
<dbReference type="STRING" id="71784.A0A1Y2BDL0"/>
<gene>
    <name evidence="2" type="ORF">BCR39DRAFT_350713</name>
</gene>
<dbReference type="Gene3D" id="2.60.120.650">
    <property type="entry name" value="Cupin"/>
    <property type="match status" value="1"/>
</dbReference>
<dbReference type="InterPro" id="IPR003347">
    <property type="entry name" value="JmjC_dom"/>
</dbReference>
<dbReference type="PANTHER" id="PTHR12461">
    <property type="entry name" value="HYPOXIA-INDUCIBLE FACTOR 1 ALPHA INHIBITOR-RELATED"/>
    <property type="match status" value="1"/>
</dbReference>
<feature type="domain" description="JmjC" evidence="1">
    <location>
        <begin position="102"/>
        <end position="295"/>
    </location>
</feature>
<dbReference type="AlphaFoldDB" id="A0A1Y2BDL0"/>
<name>A0A1Y2BDL0_9TREE</name>
<evidence type="ECO:0000313" key="2">
    <source>
        <dbReference type="EMBL" id="ORY32796.1"/>
    </source>
</evidence>
<organism evidence="2 3">
    <name type="scientific">Naematelia encephala</name>
    <dbReference type="NCBI Taxonomy" id="71784"/>
    <lineage>
        <taxon>Eukaryota</taxon>
        <taxon>Fungi</taxon>
        <taxon>Dikarya</taxon>
        <taxon>Basidiomycota</taxon>
        <taxon>Agaricomycotina</taxon>
        <taxon>Tremellomycetes</taxon>
        <taxon>Tremellales</taxon>
        <taxon>Naemateliaceae</taxon>
        <taxon>Naematelia</taxon>
    </lineage>
</organism>
<comment type="caution">
    <text evidence="2">The sequence shown here is derived from an EMBL/GenBank/DDBJ whole genome shotgun (WGS) entry which is preliminary data.</text>
</comment>
<dbReference type="PANTHER" id="PTHR12461:SF105">
    <property type="entry name" value="HYPOXIA-INDUCIBLE FACTOR 1-ALPHA INHIBITOR"/>
    <property type="match status" value="1"/>
</dbReference>
<proteinExistence type="predicted"/>
<dbReference type="SMART" id="SM00558">
    <property type="entry name" value="JmjC"/>
    <property type="match status" value="1"/>
</dbReference>
<protein>
    <recommendedName>
        <fullName evidence="1">JmjC domain-containing protein</fullName>
    </recommendedName>
</protein>
<dbReference type="Proteomes" id="UP000193986">
    <property type="component" value="Unassembled WGS sequence"/>
</dbReference>
<dbReference type="EMBL" id="MCFC01000008">
    <property type="protein sequence ID" value="ORY32796.1"/>
    <property type="molecule type" value="Genomic_DNA"/>
</dbReference>
<evidence type="ECO:0000259" key="1">
    <source>
        <dbReference type="PROSITE" id="PS51184"/>
    </source>
</evidence>
<dbReference type="InParanoid" id="A0A1Y2BDL0"/>
<dbReference type="InterPro" id="IPR041667">
    <property type="entry name" value="Cupin_8"/>
</dbReference>
<dbReference type="SUPFAM" id="SSF51197">
    <property type="entry name" value="Clavaminate synthase-like"/>
    <property type="match status" value="1"/>
</dbReference>
<dbReference type="OrthoDB" id="47172at2759"/>
<sequence length="295" mass="32519">MTLRIALADTIPNITPSALRAHLSQTAPSPLHLPGLVSAWPALYKWTLSDGLRAIRDAVGEQRAVEVEVGQKGRGYLDQRYQRVTMGFGLFLDAFILSLIPSSSPDSLPTAYLAQSDLLEIPSVLKDVSPPLEHFSSGPRSEIWRRTIWIGPKGSWTPFHRDPYIGLYTQIIGSKRFRLLPPSASTYLKPSPNVPHTNTSTILLSSSNLLRSSLEPDILLPSSNLLRPDDELDADDDIQQSTIQEYREQLRGAFAQDGACQVTLKQGDSVLVPEGWWHEAEGLDGPGIGAGSWFR</sequence>
<dbReference type="Pfam" id="PF13621">
    <property type="entry name" value="Cupin_8"/>
    <property type="match status" value="1"/>
</dbReference>